<sequence>MTHDGAVRSAAAACGAVLIVAALTVGDARAGADAIEATANLFMFASSVAVLCAAVFFYIHWHIAQDQAMAWLVTATATFALQELSWLMRISGDDVTGPAQSTWAALFQIAVTVALVTMVVSGDRLPVRYDPLAVGMPFGLALILTRMALLELPLPAPSAIVSVAAFAGLGAVGIWTAVRILRARVLAPDLRHRIAIAAVFLAIGQGSAMAAGTPPSLLFVGALSNAVGAAMLLATAAGRARFAILDEASALRILRGQLEVAEQGLHTDQARLHEIRSTLAGIATATELLHRAEISVARREQLHDMLAAELRRLDRLVDDRSLIAPGPTELDLALRPVVVRHEADGLPIRWRPSGHVVIARPDDVAEIVNVLLSNARRHAGGPVRLEASMVGDDVEVSVADSGPGVDPEVRPRLFTWGTRSSSSPGEGVGLATARLLAEQLGGHLDLDPAPDAGARFVLSLKAAPLSAAQDSHR</sequence>
<reference evidence="10 11" key="1">
    <citation type="submission" date="2020-08" db="EMBL/GenBank/DDBJ databases">
        <title>Sequencing the genomes of 1000 actinobacteria strains.</title>
        <authorList>
            <person name="Klenk H.-P."/>
        </authorList>
    </citation>
    <scope>NUCLEOTIDE SEQUENCE [LARGE SCALE GENOMIC DNA]</scope>
    <source>
        <strain evidence="10 11">DSM 105498</strain>
    </source>
</reference>
<accession>A0A7W4Z055</accession>
<gene>
    <name evidence="10" type="ORF">FHU40_001760</name>
</gene>
<feature type="transmembrane region" description="Helical" evidence="8">
    <location>
        <begin position="217"/>
        <end position="237"/>
    </location>
</feature>
<dbReference type="GO" id="GO:0000155">
    <property type="term" value="F:phosphorelay sensor kinase activity"/>
    <property type="evidence" value="ECO:0007669"/>
    <property type="project" value="InterPro"/>
</dbReference>
<evidence type="ECO:0000256" key="1">
    <source>
        <dbReference type="ARBA" id="ARBA00000085"/>
    </source>
</evidence>
<feature type="transmembrane region" description="Helical" evidence="8">
    <location>
        <begin position="68"/>
        <end position="88"/>
    </location>
</feature>
<keyword evidence="8" id="KW-0812">Transmembrane</keyword>
<feature type="transmembrane region" description="Helical" evidence="8">
    <location>
        <begin position="100"/>
        <end position="120"/>
    </location>
</feature>
<dbReference type="InterPro" id="IPR003594">
    <property type="entry name" value="HATPase_dom"/>
</dbReference>
<evidence type="ECO:0000313" key="10">
    <source>
        <dbReference type="EMBL" id="MBB3041959.1"/>
    </source>
</evidence>
<organism evidence="10 11">
    <name type="scientific">Nocardioides soli</name>
    <dbReference type="NCBI Taxonomy" id="1036020"/>
    <lineage>
        <taxon>Bacteria</taxon>
        <taxon>Bacillati</taxon>
        <taxon>Actinomycetota</taxon>
        <taxon>Actinomycetes</taxon>
        <taxon>Propionibacteriales</taxon>
        <taxon>Nocardioidaceae</taxon>
        <taxon>Nocardioides</taxon>
    </lineage>
</organism>
<evidence type="ECO:0000259" key="9">
    <source>
        <dbReference type="PROSITE" id="PS50109"/>
    </source>
</evidence>
<dbReference type="Pfam" id="PF02518">
    <property type="entry name" value="HATPase_c"/>
    <property type="match status" value="1"/>
</dbReference>
<protein>
    <recommendedName>
        <fullName evidence="2">histidine kinase</fullName>
        <ecNumber evidence="2">2.7.13.3</ecNumber>
    </recommendedName>
</protein>
<evidence type="ECO:0000256" key="4">
    <source>
        <dbReference type="ARBA" id="ARBA00022679"/>
    </source>
</evidence>
<dbReference type="PROSITE" id="PS50109">
    <property type="entry name" value="HIS_KIN"/>
    <property type="match status" value="1"/>
</dbReference>
<evidence type="ECO:0000256" key="6">
    <source>
        <dbReference type="ARBA" id="ARBA00023012"/>
    </source>
</evidence>
<feature type="transmembrane region" description="Helical" evidence="8">
    <location>
        <begin position="40"/>
        <end position="61"/>
    </location>
</feature>
<keyword evidence="6" id="KW-0902">Two-component regulatory system</keyword>
<comment type="catalytic activity">
    <reaction evidence="1">
        <text>ATP + protein L-histidine = ADP + protein N-phospho-L-histidine.</text>
        <dbReference type="EC" id="2.7.13.3"/>
    </reaction>
</comment>
<dbReference type="InterPro" id="IPR050980">
    <property type="entry name" value="2C_sensor_his_kinase"/>
</dbReference>
<dbReference type="Gene3D" id="3.30.565.10">
    <property type="entry name" value="Histidine kinase-like ATPase, C-terminal domain"/>
    <property type="match status" value="1"/>
</dbReference>
<keyword evidence="4" id="KW-0808">Transferase</keyword>
<feature type="domain" description="Histidine kinase" evidence="9">
    <location>
        <begin position="270"/>
        <end position="464"/>
    </location>
</feature>
<dbReference type="PANTHER" id="PTHR44936">
    <property type="entry name" value="SENSOR PROTEIN CREC"/>
    <property type="match status" value="1"/>
</dbReference>
<dbReference type="InterPro" id="IPR004358">
    <property type="entry name" value="Sig_transdc_His_kin-like_C"/>
</dbReference>
<dbReference type="InterPro" id="IPR036890">
    <property type="entry name" value="HATPase_C_sf"/>
</dbReference>
<evidence type="ECO:0000256" key="5">
    <source>
        <dbReference type="ARBA" id="ARBA00022777"/>
    </source>
</evidence>
<dbReference type="GO" id="GO:0005886">
    <property type="term" value="C:plasma membrane"/>
    <property type="evidence" value="ECO:0007669"/>
    <property type="project" value="UniProtKB-SubCell"/>
</dbReference>
<keyword evidence="8" id="KW-1133">Transmembrane helix</keyword>
<evidence type="ECO:0000256" key="2">
    <source>
        <dbReference type="ARBA" id="ARBA00012438"/>
    </source>
</evidence>
<keyword evidence="11" id="KW-1185">Reference proteome</keyword>
<dbReference type="InterPro" id="IPR003661">
    <property type="entry name" value="HisK_dim/P_dom"/>
</dbReference>
<dbReference type="RefSeq" id="WP_183591806.1">
    <property type="nucleotide sequence ID" value="NZ_JACHWR010000001.1"/>
</dbReference>
<evidence type="ECO:0000256" key="8">
    <source>
        <dbReference type="SAM" id="Phobius"/>
    </source>
</evidence>
<keyword evidence="8" id="KW-0472">Membrane</keyword>
<dbReference type="SUPFAM" id="SSF55874">
    <property type="entry name" value="ATPase domain of HSP90 chaperone/DNA topoisomerase II/histidine kinase"/>
    <property type="match status" value="1"/>
</dbReference>
<dbReference type="AlphaFoldDB" id="A0A7W4Z055"/>
<comment type="caution">
    <text evidence="10">The sequence shown here is derived from an EMBL/GenBank/DDBJ whole genome shotgun (WGS) entry which is preliminary data.</text>
</comment>
<dbReference type="SMART" id="SM00387">
    <property type="entry name" value="HATPase_c"/>
    <property type="match status" value="1"/>
</dbReference>
<keyword evidence="5 10" id="KW-0418">Kinase</keyword>
<dbReference type="EMBL" id="JACHWR010000001">
    <property type="protein sequence ID" value="MBB3041959.1"/>
    <property type="molecule type" value="Genomic_DNA"/>
</dbReference>
<evidence type="ECO:0000313" key="11">
    <source>
        <dbReference type="Proteomes" id="UP000589626"/>
    </source>
</evidence>
<proteinExistence type="predicted"/>
<dbReference type="Proteomes" id="UP000589626">
    <property type="component" value="Unassembled WGS sequence"/>
</dbReference>
<dbReference type="EC" id="2.7.13.3" evidence="2"/>
<feature type="transmembrane region" description="Helical" evidence="8">
    <location>
        <begin position="132"/>
        <end position="150"/>
    </location>
</feature>
<name>A0A7W4Z055_9ACTN</name>
<feature type="transmembrane region" description="Helical" evidence="8">
    <location>
        <begin position="190"/>
        <end position="211"/>
    </location>
</feature>
<feature type="transmembrane region" description="Helical" evidence="8">
    <location>
        <begin position="156"/>
        <end position="178"/>
    </location>
</feature>
<keyword evidence="7" id="KW-0843">Virulence</keyword>
<evidence type="ECO:0000256" key="3">
    <source>
        <dbReference type="ARBA" id="ARBA00022553"/>
    </source>
</evidence>
<evidence type="ECO:0000256" key="7">
    <source>
        <dbReference type="ARBA" id="ARBA00023026"/>
    </source>
</evidence>
<dbReference type="PANTHER" id="PTHR44936:SF9">
    <property type="entry name" value="SENSOR PROTEIN CREC"/>
    <property type="match status" value="1"/>
</dbReference>
<dbReference type="PRINTS" id="PR00344">
    <property type="entry name" value="BCTRLSENSOR"/>
</dbReference>
<dbReference type="CDD" id="cd00082">
    <property type="entry name" value="HisKA"/>
    <property type="match status" value="1"/>
</dbReference>
<keyword evidence="3" id="KW-0597">Phosphoprotein</keyword>
<dbReference type="InterPro" id="IPR005467">
    <property type="entry name" value="His_kinase_dom"/>
</dbReference>